<feature type="region of interest" description="Disordered" evidence="1">
    <location>
        <begin position="38"/>
        <end position="77"/>
    </location>
</feature>
<evidence type="ECO:0000313" key="4">
    <source>
        <dbReference type="Proteomes" id="UP001230156"/>
    </source>
</evidence>
<reference evidence="4" key="1">
    <citation type="submission" date="2023-08" db="EMBL/GenBank/DDBJ databases">
        <title>Rhodospirillaceae gen. nov., a novel taxon isolated from the Yangtze River Yuezi River estuary sludge.</title>
        <authorList>
            <person name="Ruan L."/>
        </authorList>
    </citation>
    <scope>NUCLEOTIDE SEQUENCE [LARGE SCALE GENOMIC DNA]</scope>
    <source>
        <strain evidence="4">R-7</strain>
    </source>
</reference>
<evidence type="ECO:0000256" key="2">
    <source>
        <dbReference type="SAM" id="SignalP"/>
    </source>
</evidence>
<keyword evidence="4" id="KW-1185">Reference proteome</keyword>
<dbReference type="EMBL" id="JAUYVI010000009">
    <property type="protein sequence ID" value="MDQ7251018.1"/>
    <property type="molecule type" value="Genomic_DNA"/>
</dbReference>
<comment type="caution">
    <text evidence="3">The sequence shown here is derived from an EMBL/GenBank/DDBJ whole genome shotgun (WGS) entry which is preliminary data.</text>
</comment>
<accession>A0ABU0YVW3</accession>
<feature type="chain" id="PRO_5046395637" description="Secreted protein" evidence="2">
    <location>
        <begin position="20"/>
        <end position="108"/>
    </location>
</feature>
<evidence type="ECO:0000313" key="3">
    <source>
        <dbReference type="EMBL" id="MDQ7251018.1"/>
    </source>
</evidence>
<sequence length="108" mass="11336">MKILLALFALLMMVATATAQDVYVDGYYRSNGTYVQPHYRSAPDGDSSNNWTTRGNVNPYTGAVGTRNPDSSFGGGNYGNGDGGYGSNLGDSVFGGSRSNCNSLLSTC</sequence>
<keyword evidence="2" id="KW-0732">Signal</keyword>
<evidence type="ECO:0000256" key="1">
    <source>
        <dbReference type="SAM" id="MobiDB-lite"/>
    </source>
</evidence>
<protein>
    <recommendedName>
        <fullName evidence="5">Secreted protein</fullName>
    </recommendedName>
</protein>
<dbReference type="Proteomes" id="UP001230156">
    <property type="component" value="Unassembled WGS sequence"/>
</dbReference>
<proteinExistence type="predicted"/>
<feature type="signal peptide" evidence="2">
    <location>
        <begin position="1"/>
        <end position="19"/>
    </location>
</feature>
<gene>
    <name evidence="3" type="ORF">Q8A70_25250</name>
</gene>
<organism evidence="3 4">
    <name type="scientific">Dongia sedimenti</name>
    <dbReference type="NCBI Taxonomy" id="3064282"/>
    <lineage>
        <taxon>Bacteria</taxon>
        <taxon>Pseudomonadati</taxon>
        <taxon>Pseudomonadota</taxon>
        <taxon>Alphaproteobacteria</taxon>
        <taxon>Rhodospirillales</taxon>
        <taxon>Dongiaceae</taxon>
        <taxon>Dongia</taxon>
    </lineage>
</organism>
<name>A0ABU0YVW3_9PROT</name>
<feature type="compositionally biased region" description="Polar residues" evidence="1">
    <location>
        <begin position="46"/>
        <end position="59"/>
    </location>
</feature>
<dbReference type="RefSeq" id="WP_379960971.1">
    <property type="nucleotide sequence ID" value="NZ_JAUYVI010000009.1"/>
</dbReference>
<evidence type="ECO:0008006" key="5">
    <source>
        <dbReference type="Google" id="ProtNLM"/>
    </source>
</evidence>